<name>A0A412B4T9_BACUN</name>
<comment type="caution">
    <text evidence="7">The sequence shown here is derived from an EMBL/GenBank/DDBJ whole genome shotgun (WGS) entry which is preliminary data.</text>
</comment>
<evidence type="ECO:0000313" key="7">
    <source>
        <dbReference type="EMBL" id="RGQ47525.1"/>
    </source>
</evidence>
<dbReference type="InterPro" id="IPR044934">
    <property type="entry name" value="Streptopain_sf"/>
</dbReference>
<dbReference type="EMBL" id="QRTH01000015">
    <property type="protein sequence ID" value="RGQ47525.1"/>
    <property type="molecule type" value="Genomic_DNA"/>
</dbReference>
<dbReference type="GO" id="GO:0006508">
    <property type="term" value="P:proteolysis"/>
    <property type="evidence" value="ECO:0007669"/>
    <property type="project" value="UniProtKB-KW"/>
</dbReference>
<evidence type="ECO:0000256" key="5">
    <source>
        <dbReference type="ARBA" id="ARBA00022807"/>
    </source>
</evidence>
<accession>A0A412B4T9</accession>
<evidence type="ECO:0000256" key="3">
    <source>
        <dbReference type="ARBA" id="ARBA00022729"/>
    </source>
</evidence>
<keyword evidence="4" id="KW-0378">Hydrolase</keyword>
<evidence type="ECO:0000313" key="8">
    <source>
        <dbReference type="Proteomes" id="UP000283680"/>
    </source>
</evidence>
<dbReference type="InterPro" id="IPR025896">
    <property type="entry name" value="Spi_Prtas-inh"/>
</dbReference>
<dbReference type="InterPro" id="IPR038765">
    <property type="entry name" value="Papain-like_cys_pep_sf"/>
</dbReference>
<keyword evidence="2" id="KW-0645">Protease</keyword>
<dbReference type="PROSITE" id="PS51257">
    <property type="entry name" value="PROKAR_LIPOPROTEIN"/>
    <property type="match status" value="1"/>
</dbReference>
<dbReference type="Pfam" id="PF13734">
    <property type="entry name" value="Inhibitor_I69"/>
    <property type="match status" value="1"/>
</dbReference>
<proteinExistence type="inferred from homology"/>
<keyword evidence="5" id="KW-0788">Thiol protease</keyword>
<reference evidence="7 8" key="1">
    <citation type="submission" date="2018-08" db="EMBL/GenBank/DDBJ databases">
        <title>A genome reference for cultivated species of the human gut microbiota.</title>
        <authorList>
            <person name="Zou Y."/>
            <person name="Xue W."/>
            <person name="Luo G."/>
        </authorList>
    </citation>
    <scope>NUCLEOTIDE SEQUENCE [LARGE SCALE GENOMIC DNA]</scope>
    <source>
        <strain evidence="7 8">AF28-11</strain>
    </source>
</reference>
<dbReference type="SUPFAM" id="SSF54001">
    <property type="entry name" value="Cysteine proteinases"/>
    <property type="match status" value="1"/>
</dbReference>
<evidence type="ECO:0000256" key="1">
    <source>
        <dbReference type="ARBA" id="ARBA00009693"/>
    </source>
</evidence>
<protein>
    <recommendedName>
        <fullName evidence="6">Spi protease inhibitor domain-containing protein</fullName>
    </recommendedName>
</protein>
<dbReference type="Proteomes" id="UP000283680">
    <property type="component" value="Unassembled WGS sequence"/>
</dbReference>
<comment type="similarity">
    <text evidence="1">Belongs to the peptidase C10 family.</text>
</comment>
<keyword evidence="3" id="KW-0732">Signal</keyword>
<sequence length="476" mass="53802">MPMKKYLLFVWIAVVFCSCNEDNFDISPMEADATCANIIDDEHFVSVSQASKVGSLFLNNNGNGNCVHTRNSSVVPEATSDKTAREIRTIYNENGVPCMYVINYESGGFVIVSATKNYYPILAYSETGSMNVEEAMKTGFSVWSEKTIQKIVESSSWGGDSQAEFQRMWVAYDKQEVEVAPLDALNDGVLFRQRMNELYELCPGYSFGPLTSARSFLSQSEYDSYVEKAELYGSPLEFTIVGYKRDPHERVGPLINTVWSQKSPFNGLCPQNCLAGCVAIAVAQIMRYHEWPATYNWSDMPNTTATIATQTLIADVGKAVDMEYGESASKSSIGKAALGFWAKGYNVELKEHKSWEVEDEIFINHRPVYMRGNQKEFMGFSWDGHAWVCEGAERWNTCANYFVEYLVNRSTNPSYSSCGLPAYWAPQRSSGSGYLLFYMNWGWGGEANAWYNFSDVDSEYGNFEYDRQNLYVYPKK</sequence>
<dbReference type="Pfam" id="PF01640">
    <property type="entry name" value="Peptidase_C10"/>
    <property type="match status" value="2"/>
</dbReference>
<feature type="domain" description="Spi protease inhibitor" evidence="6">
    <location>
        <begin position="43"/>
        <end position="149"/>
    </location>
</feature>
<dbReference type="AlphaFoldDB" id="A0A412B4T9"/>
<evidence type="ECO:0000259" key="6">
    <source>
        <dbReference type="Pfam" id="PF13734"/>
    </source>
</evidence>
<dbReference type="PRINTS" id="PR00797">
    <property type="entry name" value="STREPTOPAIN"/>
</dbReference>
<dbReference type="Gene3D" id="3.90.70.50">
    <property type="entry name" value="Peptidase C10, streptopain"/>
    <property type="match status" value="2"/>
</dbReference>
<dbReference type="InterPro" id="IPR000200">
    <property type="entry name" value="Peptidase_C10"/>
</dbReference>
<organism evidence="7 8">
    <name type="scientific">Bacteroides uniformis</name>
    <dbReference type="NCBI Taxonomy" id="820"/>
    <lineage>
        <taxon>Bacteria</taxon>
        <taxon>Pseudomonadati</taxon>
        <taxon>Bacteroidota</taxon>
        <taxon>Bacteroidia</taxon>
        <taxon>Bacteroidales</taxon>
        <taxon>Bacteroidaceae</taxon>
        <taxon>Bacteroides</taxon>
    </lineage>
</organism>
<evidence type="ECO:0000256" key="4">
    <source>
        <dbReference type="ARBA" id="ARBA00022801"/>
    </source>
</evidence>
<dbReference type="GO" id="GO:0008234">
    <property type="term" value="F:cysteine-type peptidase activity"/>
    <property type="evidence" value="ECO:0007669"/>
    <property type="project" value="UniProtKB-KW"/>
</dbReference>
<evidence type="ECO:0000256" key="2">
    <source>
        <dbReference type="ARBA" id="ARBA00022670"/>
    </source>
</evidence>
<gene>
    <name evidence="7" type="ORF">DWY92_19100</name>
</gene>